<reference evidence="1" key="2">
    <citation type="submission" date="2022-01" db="EMBL/GenBank/DDBJ databases">
        <authorList>
            <person name="Yamashiro T."/>
            <person name="Shiraishi A."/>
            <person name="Satake H."/>
            <person name="Nakayama K."/>
        </authorList>
    </citation>
    <scope>NUCLEOTIDE SEQUENCE</scope>
</reference>
<dbReference type="Proteomes" id="UP001151760">
    <property type="component" value="Unassembled WGS sequence"/>
</dbReference>
<dbReference type="PANTHER" id="PTHR36617">
    <property type="entry name" value="PROTEIN, PUTATIVE-RELATED"/>
    <property type="match status" value="1"/>
</dbReference>
<protein>
    <submittedName>
        <fullName evidence="1">Uncharacterized protein</fullName>
    </submittedName>
</protein>
<gene>
    <name evidence="1" type="ORF">Tco_0990545</name>
</gene>
<keyword evidence="2" id="KW-1185">Reference proteome</keyword>
<reference evidence="1" key="1">
    <citation type="journal article" date="2022" name="Int. J. Mol. Sci.">
        <title>Draft Genome of Tanacetum Coccineum: Genomic Comparison of Closely Related Tanacetum-Family Plants.</title>
        <authorList>
            <person name="Yamashiro T."/>
            <person name="Shiraishi A."/>
            <person name="Nakayama K."/>
            <person name="Satake H."/>
        </authorList>
    </citation>
    <scope>NUCLEOTIDE SEQUENCE</scope>
</reference>
<sequence>MAFIKKKVGNGEHYKFWDDIWLGDLALKAQYPRLYALELHKDISLPEKKRDSSLALSCRHPPRGGVEEEQYSHLLSRVDEARIRRIFLDGYGVLIFIPECSLVSAGTDTPYLP</sequence>
<accession>A0ABQ5EWU8</accession>
<dbReference type="EMBL" id="BQNB010016761">
    <property type="protein sequence ID" value="GJT55491.1"/>
    <property type="molecule type" value="Genomic_DNA"/>
</dbReference>
<comment type="caution">
    <text evidence="1">The sequence shown here is derived from an EMBL/GenBank/DDBJ whole genome shotgun (WGS) entry which is preliminary data.</text>
</comment>
<name>A0ABQ5EWU8_9ASTR</name>
<evidence type="ECO:0000313" key="2">
    <source>
        <dbReference type="Proteomes" id="UP001151760"/>
    </source>
</evidence>
<evidence type="ECO:0000313" key="1">
    <source>
        <dbReference type="EMBL" id="GJT55491.1"/>
    </source>
</evidence>
<proteinExistence type="predicted"/>
<organism evidence="1 2">
    <name type="scientific">Tanacetum coccineum</name>
    <dbReference type="NCBI Taxonomy" id="301880"/>
    <lineage>
        <taxon>Eukaryota</taxon>
        <taxon>Viridiplantae</taxon>
        <taxon>Streptophyta</taxon>
        <taxon>Embryophyta</taxon>
        <taxon>Tracheophyta</taxon>
        <taxon>Spermatophyta</taxon>
        <taxon>Magnoliopsida</taxon>
        <taxon>eudicotyledons</taxon>
        <taxon>Gunneridae</taxon>
        <taxon>Pentapetalae</taxon>
        <taxon>asterids</taxon>
        <taxon>campanulids</taxon>
        <taxon>Asterales</taxon>
        <taxon>Asteraceae</taxon>
        <taxon>Asteroideae</taxon>
        <taxon>Anthemideae</taxon>
        <taxon>Anthemidinae</taxon>
        <taxon>Tanacetum</taxon>
    </lineage>
</organism>
<dbReference type="PANTHER" id="PTHR36617:SF5">
    <property type="entry name" value="OS05G0421675 PROTEIN"/>
    <property type="match status" value="1"/>
</dbReference>